<protein>
    <recommendedName>
        <fullName evidence="4">PDZ domain-containing protein</fullName>
    </recommendedName>
</protein>
<dbReference type="Pfam" id="PF13365">
    <property type="entry name" value="Trypsin_2"/>
    <property type="match status" value="1"/>
</dbReference>
<comment type="caution">
    <text evidence="5">The sequence shown here is derived from an EMBL/GenBank/DDBJ whole genome shotgun (WGS) entry which is preliminary data.</text>
</comment>
<dbReference type="InterPro" id="IPR043504">
    <property type="entry name" value="Peptidase_S1_PA_chymotrypsin"/>
</dbReference>
<dbReference type="InterPro" id="IPR001940">
    <property type="entry name" value="Peptidase_S1C"/>
</dbReference>
<evidence type="ECO:0000313" key="5">
    <source>
        <dbReference type="EMBL" id="OGF62110.1"/>
    </source>
</evidence>
<dbReference type="GO" id="GO:0004252">
    <property type="term" value="F:serine-type endopeptidase activity"/>
    <property type="evidence" value="ECO:0007669"/>
    <property type="project" value="InterPro"/>
</dbReference>
<sequence>MTKHQLVLLVLLVSFVTALVTGIVAVTLMDRAPQPITQTIQRVVERVVDKSVGVITEPLKKDEKRELETAALARDLLIADIVRRVSPAVVSVVATKDIPVIEQYFINPFPEDDLFGQFFQEFRIPQYRQKGLEQRQISSGSGFFVSSDGFLLTNRHVVEDPSAEYSIIMNDQKKLKVKVVARDSVNDMAVLKASGAPPTGGFTPISLGDSDAVSIGQTAIAIGNALGEFQNTVSVGVISGLRRTLVASGAASGPEELSEVLQTDAAINPGNSGGPILNLKGEVIGLNTAIAQGAENIGFAIPINQLKRALEEAKTSGKIVYPYIGVRYVLITAELKEKAKLPVNYGALVVAGQSGEPAVLLNSPASKAGIRDEDIILEFGGVKIDRNNPLNKLILQRRVGDKVTLKILRSGKEVNIELALEERK</sequence>
<dbReference type="SMART" id="SM00228">
    <property type="entry name" value="PDZ"/>
    <property type="match status" value="1"/>
</dbReference>
<organism evidence="5 6">
    <name type="scientific">Candidatus Giovannonibacteria bacterium RIFCSPHIGHO2_01_FULL_45_23</name>
    <dbReference type="NCBI Taxonomy" id="1798325"/>
    <lineage>
        <taxon>Bacteria</taxon>
        <taxon>Candidatus Giovannoniibacteriota</taxon>
    </lineage>
</organism>
<gene>
    <name evidence="5" type="ORF">A2834_02165</name>
</gene>
<evidence type="ECO:0000259" key="4">
    <source>
        <dbReference type="SMART" id="SM00228"/>
    </source>
</evidence>
<evidence type="ECO:0000256" key="2">
    <source>
        <dbReference type="ARBA" id="ARBA00022670"/>
    </source>
</evidence>
<dbReference type="AlphaFoldDB" id="A0A1F5VFJ4"/>
<feature type="domain" description="PDZ" evidence="4">
    <location>
        <begin position="322"/>
        <end position="411"/>
    </location>
</feature>
<evidence type="ECO:0000256" key="3">
    <source>
        <dbReference type="ARBA" id="ARBA00022801"/>
    </source>
</evidence>
<keyword evidence="2" id="KW-0645">Protease</keyword>
<dbReference type="SUPFAM" id="SSF50156">
    <property type="entry name" value="PDZ domain-like"/>
    <property type="match status" value="1"/>
</dbReference>
<dbReference type="InterPro" id="IPR009003">
    <property type="entry name" value="Peptidase_S1_PA"/>
</dbReference>
<dbReference type="Gene3D" id="2.30.42.10">
    <property type="match status" value="1"/>
</dbReference>
<dbReference type="PRINTS" id="PR00834">
    <property type="entry name" value="PROTEASES2C"/>
</dbReference>
<name>A0A1F5VFJ4_9BACT</name>
<dbReference type="PANTHER" id="PTHR43343:SF3">
    <property type="entry name" value="PROTEASE DO-LIKE 8, CHLOROPLASTIC"/>
    <property type="match status" value="1"/>
</dbReference>
<dbReference type="PANTHER" id="PTHR43343">
    <property type="entry name" value="PEPTIDASE S12"/>
    <property type="match status" value="1"/>
</dbReference>
<dbReference type="Proteomes" id="UP000179251">
    <property type="component" value="Unassembled WGS sequence"/>
</dbReference>
<dbReference type="SUPFAM" id="SSF50494">
    <property type="entry name" value="Trypsin-like serine proteases"/>
    <property type="match status" value="1"/>
</dbReference>
<reference evidence="5 6" key="1">
    <citation type="journal article" date="2016" name="Nat. Commun.">
        <title>Thousands of microbial genomes shed light on interconnected biogeochemical processes in an aquifer system.</title>
        <authorList>
            <person name="Anantharaman K."/>
            <person name="Brown C.T."/>
            <person name="Hug L.A."/>
            <person name="Sharon I."/>
            <person name="Castelle C.J."/>
            <person name="Probst A.J."/>
            <person name="Thomas B.C."/>
            <person name="Singh A."/>
            <person name="Wilkins M.J."/>
            <person name="Karaoz U."/>
            <person name="Brodie E.L."/>
            <person name="Williams K.H."/>
            <person name="Hubbard S.S."/>
            <person name="Banfield J.F."/>
        </authorList>
    </citation>
    <scope>NUCLEOTIDE SEQUENCE [LARGE SCALE GENOMIC DNA]</scope>
</reference>
<evidence type="ECO:0000313" key="6">
    <source>
        <dbReference type="Proteomes" id="UP000179251"/>
    </source>
</evidence>
<proteinExistence type="inferred from homology"/>
<evidence type="ECO:0000256" key="1">
    <source>
        <dbReference type="ARBA" id="ARBA00010541"/>
    </source>
</evidence>
<dbReference type="InterPro" id="IPR051201">
    <property type="entry name" value="Chloro_Bact_Ser_Proteases"/>
</dbReference>
<dbReference type="Gene3D" id="2.40.10.10">
    <property type="entry name" value="Trypsin-like serine proteases"/>
    <property type="match status" value="2"/>
</dbReference>
<dbReference type="STRING" id="1798325.A2834_02165"/>
<keyword evidence="3" id="KW-0378">Hydrolase</keyword>
<dbReference type="EMBL" id="MFHD01000023">
    <property type="protein sequence ID" value="OGF62110.1"/>
    <property type="molecule type" value="Genomic_DNA"/>
</dbReference>
<accession>A0A1F5VFJ4</accession>
<dbReference type="InterPro" id="IPR001478">
    <property type="entry name" value="PDZ"/>
</dbReference>
<dbReference type="InterPro" id="IPR036034">
    <property type="entry name" value="PDZ_sf"/>
</dbReference>
<dbReference type="GO" id="GO:0006508">
    <property type="term" value="P:proteolysis"/>
    <property type="evidence" value="ECO:0007669"/>
    <property type="project" value="UniProtKB-KW"/>
</dbReference>
<comment type="similarity">
    <text evidence="1">Belongs to the peptidase S1C family.</text>
</comment>
<dbReference type="Pfam" id="PF13180">
    <property type="entry name" value="PDZ_2"/>
    <property type="match status" value="1"/>
</dbReference>